<keyword evidence="7" id="KW-0031">Aminopeptidase</keyword>
<evidence type="ECO:0000256" key="2">
    <source>
        <dbReference type="ARBA" id="ARBA00022723"/>
    </source>
</evidence>
<gene>
    <name evidence="7" type="ORF">LPC04_00495</name>
</gene>
<dbReference type="InterPro" id="IPR000994">
    <property type="entry name" value="Pept_M24"/>
</dbReference>
<dbReference type="AlphaFoldDB" id="A0A9X2BYH1"/>
<dbReference type="RefSeq" id="WP_275680214.1">
    <property type="nucleotide sequence ID" value="NZ_JAJLJH010000001.1"/>
</dbReference>
<organism evidence="7 8">
    <name type="scientific">Scleromatobacter humisilvae</name>
    <dbReference type="NCBI Taxonomy" id="2897159"/>
    <lineage>
        <taxon>Bacteria</taxon>
        <taxon>Pseudomonadati</taxon>
        <taxon>Pseudomonadota</taxon>
        <taxon>Betaproteobacteria</taxon>
        <taxon>Burkholderiales</taxon>
        <taxon>Sphaerotilaceae</taxon>
        <taxon>Scleromatobacter</taxon>
    </lineage>
</organism>
<reference evidence="7" key="1">
    <citation type="submission" date="2021-11" db="EMBL/GenBank/DDBJ databases">
        <title>BS-T2-15 a new species belonging to the Comamonadaceae family isolated from the soil of a French oak forest.</title>
        <authorList>
            <person name="Mieszkin S."/>
            <person name="Alain K."/>
        </authorList>
    </citation>
    <scope>NUCLEOTIDE SEQUENCE</scope>
    <source>
        <strain evidence="7">BS-T2-15</strain>
    </source>
</reference>
<comment type="similarity">
    <text evidence="1">Belongs to the peptidase M24B family.</text>
</comment>
<evidence type="ECO:0000313" key="8">
    <source>
        <dbReference type="Proteomes" id="UP001139353"/>
    </source>
</evidence>
<keyword evidence="2" id="KW-0479">Metal-binding</keyword>
<dbReference type="Pfam" id="PF16188">
    <property type="entry name" value="Peptidase_M24_C"/>
    <property type="match status" value="1"/>
</dbReference>
<dbReference type="Pfam" id="PF00557">
    <property type="entry name" value="Peptidase_M24"/>
    <property type="match status" value="1"/>
</dbReference>
<dbReference type="GO" id="GO:0005737">
    <property type="term" value="C:cytoplasm"/>
    <property type="evidence" value="ECO:0007669"/>
    <property type="project" value="UniProtKB-ARBA"/>
</dbReference>
<dbReference type="InterPro" id="IPR000587">
    <property type="entry name" value="Creatinase_N"/>
</dbReference>
<dbReference type="GO" id="GO:0070006">
    <property type="term" value="F:metalloaminopeptidase activity"/>
    <property type="evidence" value="ECO:0007669"/>
    <property type="project" value="InterPro"/>
</dbReference>
<sequence>MDTRTSPARARIARLREVMHSRGVDAVLVPSSDPHLSEYLPGRWQGRQHFSGFTGSMATLVVTTDKAALFADSRYWTQAEAELQGSGIALVKIPTGTAAHHIDWLASEVRRGGVVAVDGDVLGLAASQALRGRLSAAGIALKTDLDILADAWDERAALPQARVYEHAAPQAPQPRAAKLAQVRASMAALGATHHFVSTVDDIAWITNLRGADVDYNPVFLAHLLIAADSATLFVGAGKVDAALQAALAADGIALADYAAAGAALAALPQGAVLLVDPRRITLGFREQVADGVRVVESINPSTLAKSRKSDAELAFVREAMAQDGAAMCAFYAWFDKATSPGRPFGPITEVTIDEKLSGERRKRQGFVGLSFPVIAGWNANGAMPHYRASAESHAVIEGDGLLLIDSGGQYVGGTTDITRVWPVGNITQQHRQDYTRVLQGTLALSRARFPRGTLSPMLDALARAPLWAAKLDYGHGTGHGVGYFLNVHEGPQSISKAMTEPAHAMEPGMITSIEPGLYRPGQWGIRIENLVANVAIGANEFGDFLEFETLTLCPIDTRCVEPGMLSAEDVAWLNAYHVTVRERLLPLVEGEARDWLIKRTETFAG</sequence>
<dbReference type="GO" id="GO:0046872">
    <property type="term" value="F:metal ion binding"/>
    <property type="evidence" value="ECO:0007669"/>
    <property type="project" value="UniProtKB-KW"/>
</dbReference>
<dbReference type="InterPro" id="IPR033740">
    <property type="entry name" value="Pept_M24B"/>
</dbReference>
<dbReference type="InterPro" id="IPR036005">
    <property type="entry name" value="Creatinase/aminopeptidase-like"/>
</dbReference>
<evidence type="ECO:0000256" key="1">
    <source>
        <dbReference type="ARBA" id="ARBA00008766"/>
    </source>
</evidence>
<dbReference type="Pfam" id="PF16189">
    <property type="entry name" value="Creatinase_N_2"/>
    <property type="match status" value="1"/>
</dbReference>
<feature type="domain" description="Creatinase N-terminal" evidence="5">
    <location>
        <begin position="11"/>
        <end position="136"/>
    </location>
</feature>
<name>A0A9X2BYH1_9BURK</name>
<feature type="domain" description="Peptidase M24" evidence="4">
    <location>
        <begin position="316"/>
        <end position="531"/>
    </location>
</feature>
<dbReference type="SUPFAM" id="SSF55920">
    <property type="entry name" value="Creatinase/aminopeptidase"/>
    <property type="match status" value="1"/>
</dbReference>
<evidence type="ECO:0000256" key="3">
    <source>
        <dbReference type="ARBA" id="ARBA00022801"/>
    </source>
</evidence>
<evidence type="ECO:0000259" key="6">
    <source>
        <dbReference type="Pfam" id="PF16188"/>
    </source>
</evidence>
<proteinExistence type="inferred from homology"/>
<keyword evidence="3" id="KW-0378">Hydrolase</keyword>
<dbReference type="FunFam" id="3.90.230.10:FF:000009">
    <property type="entry name" value="xaa-Pro aminopeptidase 2"/>
    <property type="match status" value="1"/>
</dbReference>
<dbReference type="SUPFAM" id="SSF53092">
    <property type="entry name" value="Creatinase/prolidase N-terminal domain"/>
    <property type="match status" value="2"/>
</dbReference>
<accession>A0A9X2BYH1</accession>
<evidence type="ECO:0000259" key="5">
    <source>
        <dbReference type="Pfam" id="PF01321"/>
    </source>
</evidence>
<dbReference type="Pfam" id="PF01321">
    <property type="entry name" value="Creatinase_N"/>
    <property type="match status" value="1"/>
</dbReference>
<dbReference type="InterPro" id="IPR032416">
    <property type="entry name" value="Peptidase_M24_C"/>
</dbReference>
<dbReference type="Gene3D" id="3.90.230.10">
    <property type="entry name" value="Creatinase/methionine aminopeptidase superfamily"/>
    <property type="match status" value="1"/>
</dbReference>
<keyword evidence="8" id="KW-1185">Reference proteome</keyword>
<evidence type="ECO:0000313" key="7">
    <source>
        <dbReference type="EMBL" id="MCK9684181.1"/>
    </source>
</evidence>
<dbReference type="Proteomes" id="UP001139353">
    <property type="component" value="Unassembled WGS sequence"/>
</dbReference>
<protein>
    <submittedName>
        <fullName evidence="7">Aminopeptidase P family protein</fullName>
    </submittedName>
</protein>
<dbReference type="PANTHER" id="PTHR43763:SF6">
    <property type="entry name" value="XAA-PRO AMINOPEPTIDASE 1"/>
    <property type="match status" value="1"/>
</dbReference>
<dbReference type="InterPro" id="IPR050422">
    <property type="entry name" value="X-Pro_aminopeptidase_P"/>
</dbReference>
<keyword evidence="7" id="KW-0645">Protease</keyword>
<evidence type="ECO:0000259" key="4">
    <source>
        <dbReference type="Pfam" id="PF00557"/>
    </source>
</evidence>
<dbReference type="CDD" id="cd01085">
    <property type="entry name" value="APP"/>
    <property type="match status" value="1"/>
</dbReference>
<dbReference type="EMBL" id="JAJLJH010000001">
    <property type="protein sequence ID" value="MCK9684181.1"/>
    <property type="molecule type" value="Genomic_DNA"/>
</dbReference>
<dbReference type="Gene3D" id="3.40.350.10">
    <property type="entry name" value="Creatinase/prolidase N-terminal domain"/>
    <property type="match status" value="2"/>
</dbReference>
<dbReference type="InterPro" id="IPR029149">
    <property type="entry name" value="Creatin/AminoP/Spt16_N"/>
</dbReference>
<comment type="caution">
    <text evidence="7">The sequence shown here is derived from an EMBL/GenBank/DDBJ whole genome shotgun (WGS) entry which is preliminary data.</text>
</comment>
<feature type="domain" description="Peptidase M24 C-terminal" evidence="6">
    <location>
        <begin position="544"/>
        <end position="602"/>
    </location>
</feature>
<dbReference type="PANTHER" id="PTHR43763">
    <property type="entry name" value="XAA-PRO AMINOPEPTIDASE 1"/>
    <property type="match status" value="1"/>
</dbReference>